<dbReference type="Proteomes" id="UP001152798">
    <property type="component" value="Chromosome 4"/>
</dbReference>
<gene>
    <name evidence="1" type="ORF">NEZAVI_LOCUS9492</name>
</gene>
<dbReference type="EMBL" id="OV725080">
    <property type="protein sequence ID" value="CAH1400199.1"/>
    <property type="molecule type" value="Genomic_DNA"/>
</dbReference>
<protein>
    <submittedName>
        <fullName evidence="1">Uncharacterized protein</fullName>
    </submittedName>
</protein>
<proteinExistence type="predicted"/>
<reference evidence="1" key="1">
    <citation type="submission" date="2022-01" db="EMBL/GenBank/DDBJ databases">
        <authorList>
            <person name="King R."/>
        </authorList>
    </citation>
    <scope>NUCLEOTIDE SEQUENCE</scope>
</reference>
<sequence length="149" mass="16887">MGAAAYHSRPERITPTSLFTGRKIGYPPGSINPPPWGLPGCPSSRIYVLGKAIAEIYGPLLQNRDLRKWLPFRRNLPKFMKSPFTQLATVQSAASYNSRTRSSRLREAKKSGKSLWYLYQGRNWIVWQGMEVEGDNAGRGMEKTLEKGW</sequence>
<organism evidence="1 2">
    <name type="scientific">Nezara viridula</name>
    <name type="common">Southern green stink bug</name>
    <name type="synonym">Cimex viridulus</name>
    <dbReference type="NCBI Taxonomy" id="85310"/>
    <lineage>
        <taxon>Eukaryota</taxon>
        <taxon>Metazoa</taxon>
        <taxon>Ecdysozoa</taxon>
        <taxon>Arthropoda</taxon>
        <taxon>Hexapoda</taxon>
        <taxon>Insecta</taxon>
        <taxon>Pterygota</taxon>
        <taxon>Neoptera</taxon>
        <taxon>Paraneoptera</taxon>
        <taxon>Hemiptera</taxon>
        <taxon>Heteroptera</taxon>
        <taxon>Panheteroptera</taxon>
        <taxon>Pentatomomorpha</taxon>
        <taxon>Pentatomoidea</taxon>
        <taxon>Pentatomidae</taxon>
        <taxon>Pentatominae</taxon>
        <taxon>Nezara</taxon>
    </lineage>
</organism>
<name>A0A9P0HDU4_NEZVI</name>
<evidence type="ECO:0000313" key="2">
    <source>
        <dbReference type="Proteomes" id="UP001152798"/>
    </source>
</evidence>
<dbReference type="OrthoDB" id="10526954at2759"/>
<dbReference type="AlphaFoldDB" id="A0A9P0HDU4"/>
<accession>A0A9P0HDU4</accession>
<evidence type="ECO:0000313" key="1">
    <source>
        <dbReference type="EMBL" id="CAH1400199.1"/>
    </source>
</evidence>
<keyword evidence="2" id="KW-1185">Reference proteome</keyword>